<dbReference type="RefSeq" id="WP_279285629.1">
    <property type="nucleotide sequence ID" value="NZ_CAKJVE010000004.1"/>
</dbReference>
<gene>
    <name evidence="1" type="ORF">CNEO_40302</name>
    <name evidence="2" type="ORF">CNEO_40307</name>
</gene>
<sequence>MKKIFKKLLTRRISDDILNESLEGDKVITKVMKKKMVFEN</sequence>
<organism evidence="2 3">
    <name type="scientific">Clostridium neonatale</name>
    <dbReference type="NCBI Taxonomy" id="137838"/>
    <lineage>
        <taxon>Bacteria</taxon>
        <taxon>Bacillati</taxon>
        <taxon>Bacillota</taxon>
        <taxon>Clostridia</taxon>
        <taxon>Eubacteriales</taxon>
        <taxon>Clostridiaceae</taxon>
        <taxon>Clostridium</taxon>
    </lineage>
</organism>
<dbReference type="EMBL" id="CAKJVE010000004">
    <property type="protein sequence ID" value="CAG9703044.1"/>
    <property type="molecule type" value="Genomic_DNA"/>
</dbReference>
<proteinExistence type="predicted"/>
<accession>A0AA86JGM8</accession>
<protein>
    <submittedName>
        <fullName evidence="2">Uncharacterized protein</fullName>
    </submittedName>
</protein>
<reference evidence="2" key="1">
    <citation type="submission" date="2021-10" db="EMBL/GenBank/DDBJ databases">
        <authorList>
            <person name="Mesa V."/>
        </authorList>
    </citation>
    <scope>NUCLEOTIDE SEQUENCE</scope>
    <source>
        <strain evidence="2">CC3_PB</strain>
    </source>
</reference>
<comment type="caution">
    <text evidence="2">The sequence shown here is derived from an EMBL/GenBank/DDBJ whole genome shotgun (WGS) entry which is preliminary data.</text>
</comment>
<evidence type="ECO:0000313" key="1">
    <source>
        <dbReference type="EMBL" id="CAG9703042.1"/>
    </source>
</evidence>
<evidence type="ECO:0000313" key="3">
    <source>
        <dbReference type="Proteomes" id="UP000789738"/>
    </source>
</evidence>
<name>A0AA86JGM8_9CLOT</name>
<dbReference type="EMBL" id="CAKJVE010000004">
    <property type="protein sequence ID" value="CAG9703042.1"/>
    <property type="molecule type" value="Genomic_DNA"/>
</dbReference>
<dbReference type="AlphaFoldDB" id="A0AA86JGM8"/>
<dbReference type="Proteomes" id="UP000789738">
    <property type="component" value="Unassembled WGS sequence"/>
</dbReference>
<evidence type="ECO:0000313" key="2">
    <source>
        <dbReference type="EMBL" id="CAG9703044.1"/>
    </source>
</evidence>